<gene>
    <name evidence="1" type="ordered locus">Minf_1349</name>
</gene>
<accession>B3DVQ0</accession>
<proteinExistence type="predicted"/>
<evidence type="ECO:0000313" key="1">
    <source>
        <dbReference type="EMBL" id="ACD83403.1"/>
    </source>
</evidence>
<sequence>MLSRNLMNREVIRSVIPFRLFNAQQEKWREAFLKVSWMLAEANWLYKLLVLSANQTEEKVKAENDASLWLRFLVLTTLCSKSHEGWLILSGEKDKNVHEVIEELLKSTDDSEKKQKLLEMQESLKEQLGNDKGIALIRNNIGFHYQYKKLNFPPLPIQENSPILSMLFTPETYSGPETHSGDILPLISLYPLDQAIIDLWPRQKSDETMQNDDDGKISKTPETGEWKEKFSEVLNELSCVQTKYNDYLKDIFLLFIEDLCKKYNPIENFLSSETVQNPPSHKNQKIYFFMEPPSQDEMQYYQSEITQ</sequence>
<dbReference type="EMBL" id="CP000975">
    <property type="protein sequence ID" value="ACD83403.1"/>
    <property type="molecule type" value="Genomic_DNA"/>
</dbReference>
<reference evidence="1 2" key="1">
    <citation type="journal article" date="2008" name="Biol. Direct">
        <title>Complete genome sequence of the extremely acidophilic methanotroph isolate V4, Methylacidiphilum infernorum, a representative of the bacterial phylum Verrucomicrobia.</title>
        <authorList>
            <person name="Hou S."/>
            <person name="Makarova K.S."/>
            <person name="Saw J.H."/>
            <person name="Senin P."/>
            <person name="Ly B.V."/>
            <person name="Zhou Z."/>
            <person name="Ren Y."/>
            <person name="Wang J."/>
            <person name="Galperin M.Y."/>
            <person name="Omelchenko M.V."/>
            <person name="Wolf Y.I."/>
            <person name="Yutin N."/>
            <person name="Koonin E.V."/>
            <person name="Stott M.B."/>
            <person name="Mountain B.W."/>
            <person name="Crowe M.A."/>
            <person name="Smirnova A.V."/>
            <person name="Dunfield P.F."/>
            <person name="Feng L."/>
            <person name="Wang L."/>
            <person name="Alam M."/>
        </authorList>
    </citation>
    <scope>NUCLEOTIDE SEQUENCE [LARGE SCALE GENOMIC DNA]</scope>
    <source>
        <strain evidence="2">Isolate V4</strain>
    </source>
</reference>
<dbReference type="HOGENOM" id="CLU_905557_0_0_0"/>
<protein>
    <submittedName>
        <fullName evidence="1">Uncharacterized protein</fullName>
    </submittedName>
</protein>
<dbReference type="KEGG" id="min:Minf_1349"/>
<name>B3DVQ0_METI4</name>
<dbReference type="Proteomes" id="UP000009149">
    <property type="component" value="Chromosome"/>
</dbReference>
<evidence type="ECO:0000313" key="2">
    <source>
        <dbReference type="Proteomes" id="UP000009149"/>
    </source>
</evidence>
<organism evidence="1 2">
    <name type="scientific">Methylacidiphilum infernorum (isolate V4)</name>
    <name type="common">Methylokorus infernorum (strain V4)</name>
    <dbReference type="NCBI Taxonomy" id="481448"/>
    <lineage>
        <taxon>Bacteria</taxon>
        <taxon>Pseudomonadati</taxon>
        <taxon>Verrucomicrobiota</taxon>
        <taxon>Methylacidiphilae</taxon>
        <taxon>Methylacidiphilales</taxon>
        <taxon>Methylacidiphilaceae</taxon>
        <taxon>Methylacidiphilum (ex Ratnadevi et al. 2023)</taxon>
    </lineage>
</organism>
<dbReference type="AlphaFoldDB" id="B3DVQ0"/>